<keyword evidence="1" id="KW-0812">Transmembrane</keyword>
<dbReference type="NCBIfam" id="TIGR02523">
    <property type="entry name" value="type_IV_pilV"/>
    <property type="match status" value="1"/>
</dbReference>
<keyword evidence="1" id="KW-1133">Transmembrane helix</keyword>
<dbReference type="InterPro" id="IPR013362">
    <property type="entry name" value="Pilus_4_PilV"/>
</dbReference>
<reference evidence="2" key="1">
    <citation type="submission" date="2024-06" db="EMBL/GenBank/DDBJ databases">
        <authorList>
            <person name="Sun Y."/>
        </authorList>
    </citation>
    <scope>NUCLEOTIDE SEQUENCE</scope>
    <source>
        <strain evidence="2">IGA1.0</strain>
    </source>
</reference>
<keyword evidence="1" id="KW-0472">Membrane</keyword>
<dbReference type="RefSeq" id="WP_350016969.1">
    <property type="nucleotide sequence ID" value="NZ_CP157948.1"/>
</dbReference>
<organism evidence="2">
    <name type="scientific">Rhodanobacter sp. IGA1.0</name>
    <dbReference type="NCBI Taxonomy" id="3158582"/>
    <lineage>
        <taxon>Bacteria</taxon>
        <taxon>Pseudomonadati</taxon>
        <taxon>Pseudomonadota</taxon>
        <taxon>Gammaproteobacteria</taxon>
        <taxon>Lysobacterales</taxon>
        <taxon>Rhodanobacteraceae</taxon>
        <taxon>Rhodanobacter</taxon>
    </lineage>
</organism>
<sequence length="166" mass="16898">MPNRPARKSAAGKRSRQSGVGLIEVLVAVLVLSIAFLGIAALQAMSLSTNNSAMARSMATISSYSILDAMRADMAAAQGGSYNRTGTSAVKASACPAGTGSLANYQISQWCGQLGKALGTADTTKGDISCTAVDKSANCTITISFDDSRAGVGGSNVQQVITRAML</sequence>
<evidence type="ECO:0000256" key="1">
    <source>
        <dbReference type="SAM" id="Phobius"/>
    </source>
</evidence>
<dbReference type="EMBL" id="CP157948">
    <property type="protein sequence ID" value="XBS91232.1"/>
    <property type="molecule type" value="Genomic_DNA"/>
</dbReference>
<gene>
    <name evidence="2" type="primary">pilV</name>
    <name evidence="2" type="ORF">ABNK63_06230</name>
</gene>
<proteinExistence type="predicted"/>
<name>A0AAU7QP14_9GAMM</name>
<accession>A0AAU7QP14</accession>
<dbReference type="InterPro" id="IPR012902">
    <property type="entry name" value="N_methyl_site"/>
</dbReference>
<dbReference type="Pfam" id="PF07963">
    <property type="entry name" value="N_methyl"/>
    <property type="match status" value="1"/>
</dbReference>
<evidence type="ECO:0000313" key="2">
    <source>
        <dbReference type="EMBL" id="XBS91232.1"/>
    </source>
</evidence>
<dbReference type="AlphaFoldDB" id="A0AAU7QP14"/>
<feature type="transmembrane region" description="Helical" evidence="1">
    <location>
        <begin position="21"/>
        <end position="42"/>
    </location>
</feature>
<protein>
    <submittedName>
        <fullName evidence="2">Type IV pilus modification protein PilV</fullName>
    </submittedName>
</protein>